<feature type="domain" description="SusD-like N-terminal" evidence="6">
    <location>
        <begin position="98"/>
        <end position="241"/>
    </location>
</feature>
<reference evidence="7" key="1">
    <citation type="submission" date="2019-08" db="EMBL/GenBank/DDBJ databases">
        <authorList>
            <person name="Kucharzyk K."/>
            <person name="Murdoch R.W."/>
            <person name="Higgins S."/>
            <person name="Loffler F."/>
        </authorList>
    </citation>
    <scope>NUCLEOTIDE SEQUENCE</scope>
</reference>
<sequence>MYKMKKLFISIVGVLIFASCGNEWINKAEPHSGTVTPNVLYVNEQSINNAVVGSIGLLRDYYYDRHVTVGLRYYYLGFDFMGNDIISNPGQWWTYESWWRESITAATGYQTGYHWAMFYKIINDVNTKIAGIEGSSVSQDIKNKYIAELRAIRGLSYFCLAREYQFSYDNVADVNTTPCVPLYTEPTTAQTKGNDRASVKAVYDQILSDLNFAVDNLTEVRTAKFRINKNVALGFRANVHLEMRNWAAAETDARNARAGYPLMDKTTYQSTGFNSITTPEWIWGFPFQPDQAWGYASLFSHIDIFRPQAGYKNFFVNDTFVALFSATDMRNVFVTPSPQFSAAKTWARNGARKFQDRQPNADGDWVMMRAAEMYLIEAEAMAQQPTKAAQGAALLYELQKQRDPNAVQSANTGQALVDEILVERRKELYGEIGTEYFDLKRYNRPMVRNGNHALTHTFTIAAGNNRWNFQIPQAEFDRNPNIKVQNPR</sequence>
<dbReference type="PROSITE" id="PS51257">
    <property type="entry name" value="PROKAR_LIPOPROTEIN"/>
    <property type="match status" value="1"/>
</dbReference>
<dbReference type="InterPro" id="IPR033985">
    <property type="entry name" value="SusD-like_N"/>
</dbReference>
<protein>
    <recommendedName>
        <fullName evidence="8">SusD-like protein</fullName>
    </recommendedName>
</protein>
<proteinExistence type="predicted"/>
<evidence type="ECO:0000259" key="6">
    <source>
        <dbReference type="Pfam" id="PF14322"/>
    </source>
</evidence>
<evidence type="ECO:0008006" key="8">
    <source>
        <dbReference type="Google" id="ProtNLM"/>
    </source>
</evidence>
<evidence type="ECO:0000313" key="7">
    <source>
        <dbReference type="EMBL" id="MPM42105.1"/>
    </source>
</evidence>
<keyword evidence="3" id="KW-0472">Membrane</keyword>
<dbReference type="Gene3D" id="1.25.40.390">
    <property type="match status" value="1"/>
</dbReference>
<dbReference type="InterPro" id="IPR012944">
    <property type="entry name" value="SusD_RagB_dom"/>
</dbReference>
<comment type="subcellular location">
    <subcellularLocation>
        <location evidence="1">Cell outer membrane</location>
    </subcellularLocation>
</comment>
<evidence type="ECO:0000256" key="2">
    <source>
        <dbReference type="ARBA" id="ARBA00022729"/>
    </source>
</evidence>
<keyword evidence="2" id="KW-0732">Signal</keyword>
<feature type="domain" description="RagB/SusD" evidence="5">
    <location>
        <begin position="357"/>
        <end position="487"/>
    </location>
</feature>
<evidence type="ECO:0000256" key="3">
    <source>
        <dbReference type="ARBA" id="ARBA00023136"/>
    </source>
</evidence>
<evidence type="ECO:0000259" key="5">
    <source>
        <dbReference type="Pfam" id="PF07980"/>
    </source>
</evidence>
<name>A0A644ZMH7_9ZZZZ</name>
<comment type="caution">
    <text evidence="7">The sequence shown here is derived from an EMBL/GenBank/DDBJ whole genome shotgun (WGS) entry which is preliminary data.</text>
</comment>
<dbReference type="EMBL" id="VSSQ01009602">
    <property type="protein sequence ID" value="MPM42105.1"/>
    <property type="molecule type" value="Genomic_DNA"/>
</dbReference>
<dbReference type="SUPFAM" id="SSF48452">
    <property type="entry name" value="TPR-like"/>
    <property type="match status" value="1"/>
</dbReference>
<dbReference type="InterPro" id="IPR011990">
    <property type="entry name" value="TPR-like_helical_dom_sf"/>
</dbReference>
<dbReference type="Pfam" id="PF14322">
    <property type="entry name" value="SusD-like_3"/>
    <property type="match status" value="1"/>
</dbReference>
<dbReference type="AlphaFoldDB" id="A0A644ZMH7"/>
<evidence type="ECO:0000256" key="4">
    <source>
        <dbReference type="ARBA" id="ARBA00023237"/>
    </source>
</evidence>
<evidence type="ECO:0000256" key="1">
    <source>
        <dbReference type="ARBA" id="ARBA00004442"/>
    </source>
</evidence>
<gene>
    <name evidence="7" type="ORF">SDC9_88767</name>
</gene>
<dbReference type="GO" id="GO:0009279">
    <property type="term" value="C:cell outer membrane"/>
    <property type="evidence" value="ECO:0007669"/>
    <property type="project" value="UniProtKB-SubCell"/>
</dbReference>
<organism evidence="7">
    <name type="scientific">bioreactor metagenome</name>
    <dbReference type="NCBI Taxonomy" id="1076179"/>
    <lineage>
        <taxon>unclassified sequences</taxon>
        <taxon>metagenomes</taxon>
        <taxon>ecological metagenomes</taxon>
    </lineage>
</organism>
<accession>A0A644ZMH7</accession>
<dbReference type="Pfam" id="PF07980">
    <property type="entry name" value="SusD_RagB"/>
    <property type="match status" value="1"/>
</dbReference>
<keyword evidence="4" id="KW-0998">Cell outer membrane</keyword>